<evidence type="ECO:0000313" key="2">
    <source>
        <dbReference type="EMBL" id="MFC5382125.1"/>
    </source>
</evidence>
<accession>A0ABW0GSA7</accession>
<feature type="transmembrane region" description="Helical" evidence="1">
    <location>
        <begin position="179"/>
        <end position="200"/>
    </location>
</feature>
<sequence length="201" mass="21063">MSVVEAEPVNRRQRAARLLTEVFSPAHLAIVLPPVVGAQAGGLIAFAYGCLAALFTGVIPYAFLLWAVRGGRIGDRHVRQRRQRFLPLGFGVVSVIVGLTLLVLLEDAPRDLLALVLAMLAGLVVTVAITAVWQISIHTGVAAGTVVILMLTFGWGSVLAWPLVVATGWARAVLNDHTVAQVVAGAAVGAAVAGFAFSTLR</sequence>
<reference evidence="3" key="1">
    <citation type="journal article" date="2019" name="Int. J. Syst. Evol. Microbiol.">
        <title>The Global Catalogue of Microorganisms (GCM) 10K type strain sequencing project: providing services to taxonomists for standard genome sequencing and annotation.</title>
        <authorList>
            <consortium name="The Broad Institute Genomics Platform"/>
            <consortium name="The Broad Institute Genome Sequencing Center for Infectious Disease"/>
            <person name="Wu L."/>
            <person name="Ma J."/>
        </authorList>
    </citation>
    <scope>NUCLEOTIDE SEQUENCE [LARGE SCALE GENOMIC DNA]</scope>
    <source>
        <strain evidence="3">CCUG 43114</strain>
    </source>
</reference>
<proteinExistence type="predicted"/>
<dbReference type="RefSeq" id="WP_340269748.1">
    <property type="nucleotide sequence ID" value="NZ_JBBEOG010000005.1"/>
</dbReference>
<keyword evidence="1" id="KW-0812">Transmembrane</keyword>
<dbReference type="EMBL" id="JBHSLD010000014">
    <property type="protein sequence ID" value="MFC5382125.1"/>
    <property type="molecule type" value="Genomic_DNA"/>
</dbReference>
<keyword evidence="3" id="KW-1185">Reference proteome</keyword>
<evidence type="ECO:0000256" key="1">
    <source>
        <dbReference type="SAM" id="Phobius"/>
    </source>
</evidence>
<gene>
    <name evidence="2" type="ORF">ACFPJ6_15255</name>
</gene>
<comment type="caution">
    <text evidence="2">The sequence shown here is derived from an EMBL/GenBank/DDBJ whole genome shotgun (WGS) entry which is preliminary data.</text>
</comment>
<protein>
    <submittedName>
        <fullName evidence="2">Phosphatidic acid phosphatase</fullName>
    </submittedName>
</protein>
<keyword evidence="1" id="KW-0472">Membrane</keyword>
<dbReference type="Proteomes" id="UP001596122">
    <property type="component" value="Unassembled WGS sequence"/>
</dbReference>
<feature type="transmembrane region" description="Helical" evidence="1">
    <location>
        <begin position="112"/>
        <end position="133"/>
    </location>
</feature>
<feature type="transmembrane region" description="Helical" evidence="1">
    <location>
        <begin position="85"/>
        <end position="106"/>
    </location>
</feature>
<feature type="transmembrane region" description="Helical" evidence="1">
    <location>
        <begin position="42"/>
        <end position="64"/>
    </location>
</feature>
<evidence type="ECO:0000313" key="3">
    <source>
        <dbReference type="Proteomes" id="UP001596122"/>
    </source>
</evidence>
<keyword evidence="1" id="KW-1133">Transmembrane helix</keyword>
<feature type="transmembrane region" description="Helical" evidence="1">
    <location>
        <begin position="140"/>
        <end position="164"/>
    </location>
</feature>
<organism evidence="2 3">
    <name type="scientific">Aquipuribacter nitratireducens</name>
    <dbReference type="NCBI Taxonomy" id="650104"/>
    <lineage>
        <taxon>Bacteria</taxon>
        <taxon>Bacillati</taxon>
        <taxon>Actinomycetota</taxon>
        <taxon>Actinomycetes</taxon>
        <taxon>Micrococcales</taxon>
        <taxon>Intrasporangiaceae</taxon>
        <taxon>Aquipuribacter</taxon>
    </lineage>
</organism>
<name>A0ABW0GSA7_9MICO</name>